<keyword evidence="4" id="KW-1185">Reference proteome</keyword>
<accession>A0A7T7CC40</accession>
<feature type="region of interest" description="Disordered" evidence="2">
    <location>
        <begin position="864"/>
        <end position="890"/>
    </location>
</feature>
<protein>
    <recommendedName>
        <fullName evidence="5">Chromosome segregation ATPase</fullName>
    </recommendedName>
</protein>
<gene>
    <name evidence="3" type="ORF">HUG15_13630</name>
</gene>
<keyword evidence="1" id="KW-0175">Coiled coil</keyword>
<feature type="compositionally biased region" description="Basic and acidic residues" evidence="2">
    <location>
        <begin position="493"/>
        <end position="509"/>
    </location>
</feature>
<sequence>MPSISKIRFTNVIYEEGLKRYNDECFYFDGWNGAVVLENGGGKTVFLHTMLQAVLPHASLGDRKMKETLQLDGAPAHIAVEWLLSESVPRRYVVTAVSLYQGNNELDSLRYVYEYSEGDKHDIQALPFVHKDSRRPSDRGEIADYYQRMAREQMNAHTFQTIRDYKRHLEDHYQIITKEWESIAKINGDEGDVEQFFTECRQTNQLFDRLLIPVVEDAMAGFERHTFADTFEEHRDSFRAYKELRDRIEENRMIGNELEDYVQVFEELHEHEQAYERAKQYAKAVAELTKMRRNEKTQNLRENENRWKECEEKQNELLRKKDALNVRNLEQAKQQRYSEWEEEDLLYQQAADDLTQARRRYYSYKLAEAKTFFQQQKERETYYLDKIAALDEKKDMQDLNERSRQNISEYRGFFLQEEERLERLIQELDTECSPLEDELARLQERINETDAAIHDEEKQYNTQEGSIQGSRTEQQRIRSRILSDPKQGSVAEKQQEWEKQYQETDEKRNALITNSRRLKEKKEAKASELRHVQETLETARARQVKLETRKKSFETEHDRMLASLQQLRYQWRSVTSIYYNESQLDKQFAEQIDKQRRSLEEALFKERVARRFTDDYSGQDHFFADAYLSSRLQAWVAQFDLLETGTSYLQTLPNETKEHAHRYLFWPVTLITTKRDKPALREKLASVKKQLQFPVFLLTQEEAKVISEGGEADTAGIVPDHWEMNLETASFQTWQKDIQKQADAATELRSQQEEKLRHWQFVYRELEQFLKDYSYDNWCQLEEERSEQNTILEETGRRHDTLTQQIEDMTWQIEREQNESTELLGVLQGLENTIQEAVRHDALAKEVEKGQAAQQELAVSLKERRAEQEHLQRDSGRYRDDIQERRDDQKEYKRTCTLLQDDPRYKETNDATPEFTEKSRALLEQEYDDIRMQHRNISQSRGEWDAERRGAQEQKEAAQRQIYELRREHDNLDEHAVPPLFSDEEQDRLFQAYREKETEEQAARSRVEHVKESWVKADQSYQDAYRKFQQRFHDREPDDFPSLEKAALQLEEEMEQVNSRKAFLMQEKTRMEAQFQALEEAWHKLDKFEIAHRFQVPSVEAAVLSVHEAQRLEHDQRRIIQETTDALKDTAGELQKKQKGLQHAASDFIQFCRDHVQDVKLQQKAIKGIEQKRTYEDVLQFRRNMKQALEHAIRINEETIRTYDKQFEQFIAQMHTHLSAVKQELEMIPKKTRVKAGDDWKQIYTFTIPGWEEDEGRSRLRRHVEWIIEQLDEERYQTSDGSPDTTRMRKDIETWLQSKQLLQQVFNGQPMKVTCRKVTNDTRVTTSRYSWEQSNKWSGGERWSKNMTLFLGILNYIAEKQKHIEPYMKRHRSVILDNPFGEASSDHVLHPVFFIAEQLGFQVIALTAHAEGKFLYEFFPIIYSCRLQSAVDPSKQIMTRKKHLHHAYFQDHDPQALQRLGEVEQLSLFE</sequence>
<proteinExistence type="predicted"/>
<feature type="coiled-coil region" evidence="1">
    <location>
        <begin position="799"/>
        <end position="833"/>
    </location>
</feature>
<reference evidence="3 4" key="1">
    <citation type="submission" date="2020-06" db="EMBL/GenBank/DDBJ databases">
        <title>Genomic analysis of Salicibibacter sp. NKC5-3.</title>
        <authorList>
            <person name="Oh Y.J."/>
        </authorList>
    </citation>
    <scope>NUCLEOTIDE SEQUENCE [LARGE SCALE GENOMIC DNA]</scope>
    <source>
        <strain evidence="3 4">NKC5-3</strain>
    </source>
</reference>
<evidence type="ECO:0008006" key="5">
    <source>
        <dbReference type="Google" id="ProtNLM"/>
    </source>
</evidence>
<feature type="coiled-coil region" evidence="1">
    <location>
        <begin position="293"/>
        <end position="320"/>
    </location>
</feature>
<feature type="compositionally biased region" description="Basic and acidic residues" evidence="2">
    <location>
        <begin position="450"/>
        <end position="459"/>
    </location>
</feature>
<dbReference type="EMBL" id="CP054705">
    <property type="protein sequence ID" value="QQK76505.1"/>
    <property type="molecule type" value="Genomic_DNA"/>
</dbReference>
<evidence type="ECO:0000313" key="3">
    <source>
        <dbReference type="EMBL" id="QQK76505.1"/>
    </source>
</evidence>
<organism evidence="3 4">
    <name type="scientific">Salicibibacter cibarius</name>
    <dbReference type="NCBI Taxonomy" id="2743000"/>
    <lineage>
        <taxon>Bacteria</taxon>
        <taxon>Bacillati</taxon>
        <taxon>Bacillota</taxon>
        <taxon>Bacilli</taxon>
        <taxon>Bacillales</taxon>
        <taxon>Bacillaceae</taxon>
        <taxon>Salicibibacter</taxon>
    </lineage>
</organism>
<feature type="compositionally biased region" description="Basic and acidic residues" evidence="2">
    <location>
        <begin position="942"/>
        <end position="957"/>
    </location>
</feature>
<evidence type="ECO:0000313" key="4">
    <source>
        <dbReference type="Proteomes" id="UP000595823"/>
    </source>
</evidence>
<feature type="region of interest" description="Disordered" evidence="2">
    <location>
        <begin position="450"/>
        <end position="526"/>
    </location>
</feature>
<dbReference type="Proteomes" id="UP000595823">
    <property type="component" value="Chromosome"/>
</dbReference>
<evidence type="ECO:0000256" key="2">
    <source>
        <dbReference type="SAM" id="MobiDB-lite"/>
    </source>
</evidence>
<feature type="compositionally biased region" description="Polar residues" evidence="2">
    <location>
        <begin position="460"/>
        <end position="472"/>
    </location>
</feature>
<feature type="region of interest" description="Disordered" evidence="2">
    <location>
        <begin position="938"/>
        <end position="957"/>
    </location>
</feature>
<feature type="coiled-coil region" evidence="1">
    <location>
        <begin position="1040"/>
        <end position="1081"/>
    </location>
</feature>
<dbReference type="RefSeq" id="WP_200123635.1">
    <property type="nucleotide sequence ID" value="NZ_CP054705.1"/>
</dbReference>
<name>A0A7T7CC40_9BACI</name>
<dbReference type="KEGG" id="scia:HUG15_13630"/>
<evidence type="ECO:0000256" key="1">
    <source>
        <dbReference type="SAM" id="Coils"/>
    </source>
</evidence>